<proteinExistence type="predicted"/>
<reference evidence="2" key="1">
    <citation type="submission" date="2010-11" db="EMBL/GenBank/DDBJ databases">
        <title>Complete genome sequence of Candidatus Liberibacter solanacearum CLso-ZC1.</title>
        <authorList>
            <person name="Lin H."/>
            <person name="Doddapaneni H.V."/>
            <person name="Lou B."/>
            <person name="Civerolo E.L."/>
            <person name="Chen C."/>
            <person name="Duan Y."/>
            <person name="Zhou L."/>
            <person name="Glynn J."/>
        </authorList>
    </citation>
    <scope>NUCLEOTIDE SEQUENCE [LARGE SCALE GENOMIC DNA]</scope>
    <source>
        <strain evidence="2">CLso-ZC1</strain>
    </source>
</reference>
<name>E4UBF3_LIBSC</name>
<dbReference type="KEGG" id="lso:CKC_03545"/>
<dbReference type="HOGENOM" id="CLU_2717540_0_0_5"/>
<evidence type="ECO:0000313" key="1">
    <source>
        <dbReference type="EMBL" id="ADR52458.1"/>
    </source>
</evidence>
<evidence type="ECO:0000313" key="2">
    <source>
        <dbReference type="Proteomes" id="UP000007038"/>
    </source>
</evidence>
<dbReference type="Proteomes" id="UP000007038">
    <property type="component" value="Chromosome"/>
</dbReference>
<sequence>MFWLRRAQTKVMRSSRTWFVTLTFSPSNHIKNYALTIIGQYVDSLSVEDRNLFYGKKLYQTGIEDVRMLNIS</sequence>
<reference evidence="1 2" key="3">
    <citation type="journal article" date="2011" name="PLoS ONE">
        <title>The Complete Genome Sequence of 'Candidatus Liberibacter solanacearum', the Bacterium Associated with Potato Zebra Chip Disease.</title>
        <authorList>
            <person name="Lin H."/>
            <person name="Lou B."/>
            <person name="Glynn J.M."/>
            <person name="Doddapaneni H."/>
            <person name="Civerolo E.L."/>
            <person name="Chen C."/>
            <person name="Duan Y."/>
            <person name="Zhou L."/>
            <person name="Vahling C.M."/>
        </authorList>
    </citation>
    <scope>NUCLEOTIDE SEQUENCE [LARGE SCALE GENOMIC DNA]</scope>
    <source>
        <strain evidence="1 2">CLso-ZC1</strain>
    </source>
</reference>
<gene>
    <name evidence="1" type="ordered locus">CKC_03545</name>
</gene>
<dbReference type="RefSeq" id="WP_013462114.1">
    <property type="nucleotide sequence ID" value="NC_014774.1"/>
</dbReference>
<dbReference type="EMBL" id="CP002371">
    <property type="protein sequence ID" value="ADR52458.1"/>
    <property type="molecule type" value="Genomic_DNA"/>
</dbReference>
<protein>
    <submittedName>
        <fullName evidence="1">Uncharacterized protein</fullName>
    </submittedName>
</protein>
<organism evidence="1 2">
    <name type="scientific">Liberibacter solanacearum (strain CLso-ZC1)</name>
    <dbReference type="NCBI Taxonomy" id="658172"/>
    <lineage>
        <taxon>Bacteria</taxon>
        <taxon>Pseudomonadati</taxon>
        <taxon>Pseudomonadota</taxon>
        <taxon>Alphaproteobacteria</taxon>
        <taxon>Hyphomicrobiales</taxon>
        <taxon>Rhizobiaceae</taxon>
        <taxon>Liberibacter</taxon>
    </lineage>
</organism>
<reference key="2">
    <citation type="submission" date="2010-11" db="EMBL/GenBank/DDBJ databases">
        <authorList>
            <person name="Lin H."/>
            <person name="Doddapaneni H.V."/>
            <person name="Lou B."/>
            <person name="Civerolo E.L."/>
            <person name="Chen C."/>
            <person name="Duan Y."/>
            <person name="Zhou L."/>
            <person name="Glynn J."/>
        </authorList>
    </citation>
    <scope>NUCLEOTIDE SEQUENCE</scope>
    <source>
        <strain>CLso-ZC1</strain>
    </source>
</reference>
<accession>E4UBF3</accession>
<dbReference type="AlphaFoldDB" id="E4UBF3"/>
<dbReference type="GeneID" id="96886676"/>